<dbReference type="InterPro" id="IPR011712">
    <property type="entry name" value="Sig_transdc_His_kin_sub3_dim/P"/>
</dbReference>
<dbReference type="Proteomes" id="UP000622890">
    <property type="component" value="Unassembled WGS sequence"/>
</dbReference>
<evidence type="ECO:0000256" key="8">
    <source>
        <dbReference type="SAM" id="Phobius"/>
    </source>
</evidence>
<feature type="transmembrane region" description="Helical" evidence="8">
    <location>
        <begin position="325"/>
        <end position="347"/>
    </location>
</feature>
<dbReference type="InterPro" id="IPR042240">
    <property type="entry name" value="CHASE_sf"/>
</dbReference>
<evidence type="ECO:0000256" key="7">
    <source>
        <dbReference type="ARBA" id="ARBA00023136"/>
    </source>
</evidence>
<dbReference type="InterPro" id="IPR050482">
    <property type="entry name" value="Sensor_HK_TwoCompSys"/>
</dbReference>
<sequence length="719" mass="80652">MLRSGLRFARFPLPALFALLAGLSANATLFVLVSRLEYQQEESQFKEYAARRFTAVQIGVNNAMEAIHSVNRWFATVDNVTPEQFQAFVRPVREVHPYFIAFAYQRIIPDSERAAFERRMRRRYPNYVIRDRLQDGTYMPARPESSYRVIEEIEPATGNEILLGLNTRSVGVQDEAAHRAQQTGMPASTRLFGMIQMPVKPQGFLVFAPVYRKGAHRHSEQAAHGDITGFTVAGFHAPEFFERVLASASLLEGPSISISLYAGAPNPNESLVYQWKTTEHEDSSRYAGWLYDTPTHELAHELRIADASWRVVVSGRAKSCLKSHIGSLLLLAVGTLATLMAMSYLIVLHRRARQLADVNARLRDSEERFRHLVDMSSDWYWEQDAGLRFTMMAGRMVRENPGLLDLVIGRTRWEIVEAGFSAPEMATHRKLVEARQPFRNFEYPVRSQTERMFWVSVSGEPLFDDAGAFLGYRGITKDISERKAAELSLRQLAEHREAIKEQERKRIAREIHDDLGQTLLALRLDAAMLHARTPAHALLHARTALALQQIDSTMAAMRAIINDLRPPVLDLGIDAAIEWQVQQFQQRTGIQCDLLWASDAITLDERIATALFRIVQESLNNVLKHASASRVQIALERAGDELMMTITDDGVGALAHACRKPNAFGLAGIGERVHALGGQFDLITAPGQGMTLRIRLRVGGAFAPAADTQADAFNLFDPS</sequence>
<proteinExistence type="predicted"/>
<keyword evidence="12" id="KW-1185">Reference proteome</keyword>
<evidence type="ECO:0000259" key="10">
    <source>
        <dbReference type="PROSITE" id="PS50839"/>
    </source>
</evidence>
<dbReference type="InterPro" id="IPR036890">
    <property type="entry name" value="HATPase_C_sf"/>
</dbReference>
<keyword evidence="2" id="KW-0808">Transferase</keyword>
<evidence type="ECO:0000256" key="3">
    <source>
        <dbReference type="ARBA" id="ARBA00022692"/>
    </source>
</evidence>
<dbReference type="Pfam" id="PF07730">
    <property type="entry name" value="HisKA_3"/>
    <property type="match status" value="1"/>
</dbReference>
<evidence type="ECO:0000256" key="5">
    <source>
        <dbReference type="ARBA" id="ARBA00022989"/>
    </source>
</evidence>
<dbReference type="SUPFAM" id="SSF55874">
    <property type="entry name" value="ATPase domain of HSP90 chaperone/DNA topoisomerase II/histidine kinase"/>
    <property type="match status" value="1"/>
</dbReference>
<dbReference type="PROSITE" id="PS50839">
    <property type="entry name" value="CHASE"/>
    <property type="match status" value="1"/>
</dbReference>
<reference evidence="11" key="1">
    <citation type="submission" date="2021-01" db="EMBL/GenBank/DDBJ databases">
        <title>Genome sequence of strain Noviherbaspirillum sp. DKR-6.</title>
        <authorList>
            <person name="Chaudhary D.K."/>
        </authorList>
    </citation>
    <scope>NUCLEOTIDE SEQUENCE</scope>
    <source>
        <strain evidence="11">DKR-6</strain>
    </source>
</reference>
<protein>
    <submittedName>
        <fullName evidence="11">CHASE domain-containing protein</fullName>
    </submittedName>
</protein>
<evidence type="ECO:0000259" key="9">
    <source>
        <dbReference type="PROSITE" id="PS50113"/>
    </source>
</evidence>
<accession>A0A934W667</accession>
<dbReference type="AlphaFoldDB" id="A0A934W667"/>
<evidence type="ECO:0000256" key="4">
    <source>
        <dbReference type="ARBA" id="ARBA00022777"/>
    </source>
</evidence>
<dbReference type="Pfam" id="PF02518">
    <property type="entry name" value="HATPase_c"/>
    <property type="match status" value="1"/>
</dbReference>
<dbReference type="SMART" id="SM00086">
    <property type="entry name" value="PAC"/>
    <property type="match status" value="1"/>
</dbReference>
<evidence type="ECO:0000313" key="11">
    <source>
        <dbReference type="EMBL" id="MBK4733194.1"/>
    </source>
</evidence>
<feature type="domain" description="CHASE" evidence="10">
    <location>
        <begin position="101"/>
        <end position="273"/>
    </location>
</feature>
<dbReference type="Gene3D" id="1.20.5.1930">
    <property type="match status" value="1"/>
</dbReference>
<dbReference type="Gene3D" id="3.30.565.10">
    <property type="entry name" value="Histidine kinase-like ATPase, C-terminal domain"/>
    <property type="match status" value="1"/>
</dbReference>
<dbReference type="GO" id="GO:0000155">
    <property type="term" value="F:phosphorelay sensor kinase activity"/>
    <property type="evidence" value="ECO:0007669"/>
    <property type="project" value="InterPro"/>
</dbReference>
<dbReference type="InterPro" id="IPR000014">
    <property type="entry name" value="PAS"/>
</dbReference>
<keyword evidence="6" id="KW-0902">Two-component regulatory system</keyword>
<keyword evidence="7 8" id="KW-0472">Membrane</keyword>
<comment type="caution">
    <text evidence="11">The sequence shown here is derived from an EMBL/GenBank/DDBJ whole genome shotgun (WGS) entry which is preliminary data.</text>
</comment>
<organism evidence="11 12">
    <name type="scientific">Noviherbaspirillum pedocola</name>
    <dbReference type="NCBI Taxonomy" id="2801341"/>
    <lineage>
        <taxon>Bacteria</taxon>
        <taxon>Pseudomonadati</taxon>
        <taxon>Pseudomonadota</taxon>
        <taxon>Betaproteobacteria</taxon>
        <taxon>Burkholderiales</taxon>
        <taxon>Oxalobacteraceae</taxon>
        <taxon>Noviherbaspirillum</taxon>
    </lineage>
</organism>
<dbReference type="EMBL" id="JAEPBG010000001">
    <property type="protein sequence ID" value="MBK4733194.1"/>
    <property type="molecule type" value="Genomic_DNA"/>
</dbReference>
<dbReference type="InterPro" id="IPR001610">
    <property type="entry name" value="PAC"/>
</dbReference>
<evidence type="ECO:0000256" key="2">
    <source>
        <dbReference type="ARBA" id="ARBA00022679"/>
    </source>
</evidence>
<comment type="subcellular location">
    <subcellularLocation>
        <location evidence="1">Membrane</location>
    </subcellularLocation>
</comment>
<dbReference type="PANTHER" id="PTHR24421">
    <property type="entry name" value="NITRATE/NITRITE SENSOR PROTEIN NARX-RELATED"/>
    <property type="match status" value="1"/>
</dbReference>
<name>A0A934W667_9BURK</name>
<keyword evidence="5 8" id="KW-1133">Transmembrane helix</keyword>
<keyword evidence="4" id="KW-0418">Kinase</keyword>
<dbReference type="GO" id="GO:0016020">
    <property type="term" value="C:membrane"/>
    <property type="evidence" value="ECO:0007669"/>
    <property type="project" value="UniProtKB-SubCell"/>
</dbReference>
<feature type="domain" description="PAC" evidence="9">
    <location>
        <begin position="439"/>
        <end position="491"/>
    </location>
</feature>
<evidence type="ECO:0000313" key="12">
    <source>
        <dbReference type="Proteomes" id="UP000622890"/>
    </source>
</evidence>
<dbReference type="InterPro" id="IPR000700">
    <property type="entry name" value="PAS-assoc_C"/>
</dbReference>
<dbReference type="Pfam" id="PF03924">
    <property type="entry name" value="CHASE"/>
    <property type="match status" value="1"/>
</dbReference>
<dbReference type="InterPro" id="IPR006189">
    <property type="entry name" value="CHASE_dom"/>
</dbReference>
<evidence type="ECO:0000256" key="6">
    <source>
        <dbReference type="ARBA" id="ARBA00023012"/>
    </source>
</evidence>
<dbReference type="SMART" id="SM01079">
    <property type="entry name" value="CHASE"/>
    <property type="match status" value="1"/>
</dbReference>
<dbReference type="NCBIfam" id="TIGR00229">
    <property type="entry name" value="sensory_box"/>
    <property type="match status" value="1"/>
</dbReference>
<dbReference type="PANTHER" id="PTHR24421:SF59">
    <property type="entry name" value="OXYGEN SENSOR HISTIDINE KINASE NREB"/>
    <property type="match status" value="1"/>
</dbReference>
<dbReference type="InterPro" id="IPR035965">
    <property type="entry name" value="PAS-like_dom_sf"/>
</dbReference>
<dbReference type="InterPro" id="IPR003594">
    <property type="entry name" value="HATPase_dom"/>
</dbReference>
<dbReference type="CDD" id="cd16917">
    <property type="entry name" value="HATPase_UhpB-NarQ-NarX-like"/>
    <property type="match status" value="1"/>
</dbReference>
<dbReference type="Gene3D" id="3.30.450.20">
    <property type="entry name" value="PAS domain"/>
    <property type="match status" value="1"/>
</dbReference>
<dbReference type="SUPFAM" id="SSF55785">
    <property type="entry name" value="PYP-like sensor domain (PAS domain)"/>
    <property type="match status" value="1"/>
</dbReference>
<keyword evidence="3 8" id="KW-0812">Transmembrane</keyword>
<dbReference type="Gene3D" id="3.30.450.350">
    <property type="entry name" value="CHASE domain"/>
    <property type="match status" value="1"/>
</dbReference>
<evidence type="ECO:0000256" key="1">
    <source>
        <dbReference type="ARBA" id="ARBA00004370"/>
    </source>
</evidence>
<dbReference type="RefSeq" id="WP_200589788.1">
    <property type="nucleotide sequence ID" value="NZ_JAEPBG010000001.1"/>
</dbReference>
<gene>
    <name evidence="11" type="ORF">JJB74_00995</name>
</gene>
<dbReference type="PROSITE" id="PS50113">
    <property type="entry name" value="PAC"/>
    <property type="match status" value="1"/>
</dbReference>
<dbReference type="CDD" id="cd00130">
    <property type="entry name" value="PAS"/>
    <property type="match status" value="1"/>
</dbReference>
<dbReference type="GO" id="GO:0046983">
    <property type="term" value="F:protein dimerization activity"/>
    <property type="evidence" value="ECO:0007669"/>
    <property type="project" value="InterPro"/>
</dbReference>